<keyword evidence="3" id="KW-1185">Reference proteome</keyword>
<proteinExistence type="predicted"/>
<dbReference type="InterPro" id="IPR001437">
    <property type="entry name" value="Tscrpt_elong_fac_GreA/B_C"/>
</dbReference>
<name>A0ABP8MZ23_9BACT</name>
<evidence type="ECO:0000313" key="2">
    <source>
        <dbReference type="EMBL" id="GAA4457129.1"/>
    </source>
</evidence>
<gene>
    <name evidence="2" type="primary">rnk</name>
    <name evidence="2" type="ORF">GCM10023189_27370</name>
</gene>
<dbReference type="InterPro" id="IPR036953">
    <property type="entry name" value="GreA/GreB_C_sf"/>
</dbReference>
<comment type="caution">
    <text evidence="2">The sequence shown here is derived from an EMBL/GenBank/DDBJ whole genome shotgun (WGS) entry which is preliminary data.</text>
</comment>
<dbReference type="SUPFAM" id="SSF54534">
    <property type="entry name" value="FKBP-like"/>
    <property type="match status" value="1"/>
</dbReference>
<dbReference type="PANTHER" id="PTHR30437">
    <property type="entry name" value="TRANSCRIPTION ELONGATION FACTOR GREA"/>
    <property type="match status" value="1"/>
</dbReference>
<dbReference type="GO" id="GO:0016301">
    <property type="term" value="F:kinase activity"/>
    <property type="evidence" value="ECO:0007669"/>
    <property type="project" value="UniProtKB-KW"/>
</dbReference>
<accession>A0ABP8MZ23</accession>
<sequence length="148" mass="16445">MNTHITAKQISAMTNLIISKLDYQRLKVSVGNAKSDPRASSNQVRTLWKGVNEATLLEPNDMPADVVTMNSWVRIRYMDTDRTVSLRLVYPEQADIHQNQVSIFAPLATAILGVKVGDLINLPTPSHTVKIKVDQLLYQPEAAGDFSL</sequence>
<feature type="domain" description="Transcription elongation factor GreA/GreB C-terminal" evidence="1">
    <location>
        <begin position="63"/>
        <end position="133"/>
    </location>
</feature>
<dbReference type="PANTHER" id="PTHR30437:SF5">
    <property type="entry name" value="REGULATOR OF NUCLEOSIDE DIPHOSPHATE KINASE"/>
    <property type="match status" value="1"/>
</dbReference>
<dbReference type="EMBL" id="BAABHD010000029">
    <property type="protein sequence ID" value="GAA4457129.1"/>
    <property type="molecule type" value="Genomic_DNA"/>
</dbReference>
<reference evidence="3" key="1">
    <citation type="journal article" date="2019" name="Int. J. Syst. Evol. Microbiol.">
        <title>The Global Catalogue of Microorganisms (GCM) 10K type strain sequencing project: providing services to taxonomists for standard genome sequencing and annotation.</title>
        <authorList>
            <consortium name="The Broad Institute Genomics Platform"/>
            <consortium name="The Broad Institute Genome Sequencing Center for Infectious Disease"/>
            <person name="Wu L."/>
            <person name="Ma J."/>
        </authorList>
    </citation>
    <scope>NUCLEOTIDE SEQUENCE [LARGE SCALE GENOMIC DNA]</scope>
    <source>
        <strain evidence="3">JCM 17927</strain>
    </source>
</reference>
<organism evidence="2 3">
    <name type="scientific">Nibrella saemangeumensis</name>
    <dbReference type="NCBI Taxonomy" id="1084526"/>
    <lineage>
        <taxon>Bacteria</taxon>
        <taxon>Pseudomonadati</taxon>
        <taxon>Bacteroidota</taxon>
        <taxon>Cytophagia</taxon>
        <taxon>Cytophagales</taxon>
        <taxon>Spirosomataceae</taxon>
        <taxon>Nibrella</taxon>
    </lineage>
</organism>
<dbReference type="InterPro" id="IPR023459">
    <property type="entry name" value="Tscrpt_elong_fac_GreA/B_fam"/>
</dbReference>
<evidence type="ECO:0000313" key="3">
    <source>
        <dbReference type="Proteomes" id="UP001501175"/>
    </source>
</evidence>
<protein>
    <submittedName>
        <fullName evidence="2">Nucleoside diphosphate kinase regulator</fullName>
    </submittedName>
</protein>
<evidence type="ECO:0000259" key="1">
    <source>
        <dbReference type="Pfam" id="PF01272"/>
    </source>
</evidence>
<keyword evidence="2" id="KW-0808">Transferase</keyword>
<dbReference type="Gene3D" id="3.10.50.30">
    <property type="entry name" value="Transcription elongation factor, GreA/GreB, C-terminal domain"/>
    <property type="match status" value="1"/>
</dbReference>
<keyword evidence="2" id="KW-0418">Kinase</keyword>
<dbReference type="Proteomes" id="UP001501175">
    <property type="component" value="Unassembled WGS sequence"/>
</dbReference>
<dbReference type="Pfam" id="PF01272">
    <property type="entry name" value="GreA_GreB"/>
    <property type="match status" value="1"/>
</dbReference>